<evidence type="ECO:0000256" key="1">
    <source>
        <dbReference type="ARBA" id="ARBA00009156"/>
    </source>
</evidence>
<evidence type="ECO:0000313" key="8">
    <source>
        <dbReference type="Proteomes" id="UP001055868"/>
    </source>
</evidence>
<dbReference type="PANTHER" id="PTHR43095:SF5">
    <property type="entry name" value="XYLULOSE KINASE"/>
    <property type="match status" value="1"/>
</dbReference>
<dbReference type="PIRSF" id="PIRSF000538">
    <property type="entry name" value="GlpK"/>
    <property type="match status" value="1"/>
</dbReference>
<dbReference type="InterPro" id="IPR018484">
    <property type="entry name" value="FGGY_N"/>
</dbReference>
<dbReference type="EMBL" id="CP097218">
    <property type="protein sequence ID" value="UQN28996.1"/>
    <property type="molecule type" value="Genomic_DNA"/>
</dbReference>
<dbReference type="InterPro" id="IPR050406">
    <property type="entry name" value="FGGY_Carb_Kinase"/>
</dbReference>
<keyword evidence="2" id="KW-0859">Xylose metabolism</keyword>
<gene>
    <name evidence="7" type="ORF">M4486_15385</name>
</gene>
<feature type="domain" description="Carbohydrate kinase FGGY N-terminal" evidence="5">
    <location>
        <begin position="5"/>
        <end position="239"/>
    </location>
</feature>
<evidence type="ECO:0000259" key="5">
    <source>
        <dbReference type="Pfam" id="PF00370"/>
    </source>
</evidence>
<evidence type="ECO:0000256" key="2">
    <source>
        <dbReference type="ARBA" id="ARBA00022629"/>
    </source>
</evidence>
<sequence>MQSTITVDIGTTSVKLCLFEADASLAASARRATPTVSDADGEVYDVPALEALVEDFVRGLAPDTRREVRRIAIAGVGESGGLVRADGSLASPMILWHDHRGAGSLASLTAEDHERIFRVTGLPVNGNYGISKTAWALERALGTDDTVWLNVAEYLAARLSEDRWSEPSLASRTMALDVRSGTWSAEVCGMFGISPEAFPPLRAASEGASIREGAAAALGLDPKVRVHVAGHDHMVGAVGADLRPGELLNSTGTTEGLLVLAPEPRLDETARSAKLANGIDCTGKQRTLFASIPTGGSTFATLQHMLDMDGERLASLIDTLHTRWIADEIDLERVPVVLPRFRGSPPPTKDRAARGLIAGLRDDTTAEDIVLGAFLGLARQFADVLDLFDAVPCVVKVIGPASGNPLWLQIKADLLGAPLSVSRFPEVVSRGAQALACAETTSWQEVDPFEVRPDSARHARLGAWAEDTGPLWRHLQGAPS</sequence>
<dbReference type="InterPro" id="IPR018485">
    <property type="entry name" value="FGGY_C"/>
</dbReference>
<keyword evidence="2" id="KW-0119">Carbohydrate metabolism</keyword>
<evidence type="ECO:0000313" key="7">
    <source>
        <dbReference type="EMBL" id="UQN28996.1"/>
    </source>
</evidence>
<dbReference type="SUPFAM" id="SSF53067">
    <property type="entry name" value="Actin-like ATPase domain"/>
    <property type="match status" value="2"/>
</dbReference>
<dbReference type="GO" id="GO:0016301">
    <property type="term" value="F:kinase activity"/>
    <property type="evidence" value="ECO:0007669"/>
    <property type="project" value="UniProtKB-KW"/>
</dbReference>
<organism evidence="7 8">
    <name type="scientific">Brachybacterium kimchii</name>
    <dbReference type="NCBI Taxonomy" id="2942909"/>
    <lineage>
        <taxon>Bacteria</taxon>
        <taxon>Bacillati</taxon>
        <taxon>Actinomycetota</taxon>
        <taxon>Actinomycetes</taxon>
        <taxon>Micrococcales</taxon>
        <taxon>Dermabacteraceae</taxon>
        <taxon>Brachybacterium</taxon>
    </lineage>
</organism>
<accession>A0ABY4N4E6</accession>
<evidence type="ECO:0000256" key="4">
    <source>
        <dbReference type="ARBA" id="ARBA00022777"/>
    </source>
</evidence>
<dbReference type="InterPro" id="IPR000577">
    <property type="entry name" value="Carb_kinase_FGGY"/>
</dbReference>
<dbReference type="CDD" id="cd07773">
    <property type="entry name" value="ASKHA_NBD_FGGY_FK"/>
    <property type="match status" value="1"/>
</dbReference>
<dbReference type="RefSeq" id="WP_249478159.1">
    <property type="nucleotide sequence ID" value="NZ_CP097218.1"/>
</dbReference>
<proteinExistence type="inferred from homology"/>
<dbReference type="Pfam" id="PF00370">
    <property type="entry name" value="FGGY_N"/>
    <property type="match status" value="1"/>
</dbReference>
<keyword evidence="3" id="KW-0808">Transferase</keyword>
<feature type="domain" description="Carbohydrate kinase FGGY C-terminal" evidence="6">
    <location>
        <begin position="248"/>
        <end position="438"/>
    </location>
</feature>
<comment type="similarity">
    <text evidence="1">Belongs to the FGGY kinase family.</text>
</comment>
<dbReference type="Gene3D" id="3.30.420.40">
    <property type="match status" value="2"/>
</dbReference>
<evidence type="ECO:0000256" key="3">
    <source>
        <dbReference type="ARBA" id="ARBA00022679"/>
    </source>
</evidence>
<dbReference type="PANTHER" id="PTHR43095">
    <property type="entry name" value="SUGAR KINASE"/>
    <property type="match status" value="1"/>
</dbReference>
<name>A0ABY4N4E6_9MICO</name>
<keyword evidence="4 7" id="KW-0418">Kinase</keyword>
<protein>
    <submittedName>
        <fullName evidence="7">FGGY family carbohydrate kinase</fullName>
    </submittedName>
</protein>
<dbReference type="InterPro" id="IPR043129">
    <property type="entry name" value="ATPase_NBD"/>
</dbReference>
<keyword evidence="8" id="KW-1185">Reference proteome</keyword>
<dbReference type="Proteomes" id="UP001055868">
    <property type="component" value="Chromosome"/>
</dbReference>
<reference evidence="7" key="1">
    <citation type="submission" date="2022-05" db="EMBL/GenBank/DDBJ databases">
        <title>Genomic analysis of Brachybacterium sp. CBA3104.</title>
        <authorList>
            <person name="Roh S.W."/>
            <person name="Kim Y.B."/>
            <person name="Kim Y."/>
        </authorList>
    </citation>
    <scope>NUCLEOTIDE SEQUENCE</scope>
    <source>
        <strain evidence="7">CBA3104</strain>
    </source>
</reference>
<dbReference type="Pfam" id="PF02782">
    <property type="entry name" value="FGGY_C"/>
    <property type="match status" value="1"/>
</dbReference>
<evidence type="ECO:0000259" key="6">
    <source>
        <dbReference type="Pfam" id="PF02782"/>
    </source>
</evidence>